<proteinExistence type="predicted"/>
<keyword evidence="4" id="KW-1185">Reference proteome</keyword>
<name>A0AAV8VJW3_9CUCU</name>
<protein>
    <recommendedName>
        <fullName evidence="2">Tyr recombinase domain-containing protein</fullName>
    </recommendedName>
</protein>
<dbReference type="InterPro" id="IPR013762">
    <property type="entry name" value="Integrase-like_cat_sf"/>
</dbReference>
<reference evidence="3 4" key="1">
    <citation type="journal article" date="2023" name="Insect Mol. Biol.">
        <title>Genome sequencing provides insights into the evolution of gene families encoding plant cell wall-degrading enzymes in longhorned beetles.</title>
        <authorList>
            <person name="Shin N.R."/>
            <person name="Okamura Y."/>
            <person name="Kirsch R."/>
            <person name="Pauchet Y."/>
        </authorList>
    </citation>
    <scope>NUCLEOTIDE SEQUENCE [LARGE SCALE GENOMIC DNA]</scope>
    <source>
        <strain evidence="3">EAD_L_NR</strain>
    </source>
</reference>
<evidence type="ECO:0000259" key="2">
    <source>
        <dbReference type="Pfam" id="PF00589"/>
    </source>
</evidence>
<dbReference type="Gene3D" id="1.10.443.10">
    <property type="entry name" value="Intergrase catalytic core"/>
    <property type="match status" value="1"/>
</dbReference>
<dbReference type="PANTHER" id="PTHR35617:SF3">
    <property type="entry name" value="CORE-BINDING (CB) DOMAIN-CONTAINING PROTEIN"/>
    <property type="match status" value="1"/>
</dbReference>
<dbReference type="PANTHER" id="PTHR35617">
    <property type="entry name" value="PHAGE_INTEGRASE DOMAIN-CONTAINING PROTEIN"/>
    <property type="match status" value="1"/>
</dbReference>
<feature type="domain" description="Tyr recombinase" evidence="2">
    <location>
        <begin position="117"/>
        <end position="282"/>
    </location>
</feature>
<organism evidence="3 4">
    <name type="scientific">Exocentrus adspersus</name>
    <dbReference type="NCBI Taxonomy" id="1586481"/>
    <lineage>
        <taxon>Eukaryota</taxon>
        <taxon>Metazoa</taxon>
        <taxon>Ecdysozoa</taxon>
        <taxon>Arthropoda</taxon>
        <taxon>Hexapoda</taxon>
        <taxon>Insecta</taxon>
        <taxon>Pterygota</taxon>
        <taxon>Neoptera</taxon>
        <taxon>Endopterygota</taxon>
        <taxon>Coleoptera</taxon>
        <taxon>Polyphaga</taxon>
        <taxon>Cucujiformia</taxon>
        <taxon>Chrysomeloidea</taxon>
        <taxon>Cerambycidae</taxon>
        <taxon>Lamiinae</taxon>
        <taxon>Acanthocinini</taxon>
        <taxon>Exocentrus</taxon>
    </lineage>
</organism>
<accession>A0AAV8VJW3</accession>
<comment type="caution">
    <text evidence="3">The sequence shown here is derived from an EMBL/GenBank/DDBJ whole genome shotgun (WGS) entry which is preliminary data.</text>
</comment>
<dbReference type="EMBL" id="JANEYG010000080">
    <property type="protein sequence ID" value="KAJ8914096.1"/>
    <property type="molecule type" value="Genomic_DNA"/>
</dbReference>
<keyword evidence="1" id="KW-0233">DNA recombination</keyword>
<dbReference type="GO" id="GO:0006310">
    <property type="term" value="P:DNA recombination"/>
    <property type="evidence" value="ECO:0007669"/>
    <property type="project" value="UniProtKB-KW"/>
</dbReference>
<dbReference type="GO" id="GO:0015074">
    <property type="term" value="P:DNA integration"/>
    <property type="evidence" value="ECO:0007669"/>
    <property type="project" value="InterPro"/>
</dbReference>
<dbReference type="Pfam" id="PF00589">
    <property type="entry name" value="Phage_integrase"/>
    <property type="match status" value="1"/>
</dbReference>
<evidence type="ECO:0000313" key="4">
    <source>
        <dbReference type="Proteomes" id="UP001159042"/>
    </source>
</evidence>
<evidence type="ECO:0000313" key="3">
    <source>
        <dbReference type="EMBL" id="KAJ8914096.1"/>
    </source>
</evidence>
<dbReference type="GO" id="GO:0003677">
    <property type="term" value="F:DNA binding"/>
    <property type="evidence" value="ECO:0007669"/>
    <property type="project" value="InterPro"/>
</dbReference>
<gene>
    <name evidence="3" type="ORF">NQ315_014292</name>
</gene>
<dbReference type="SUPFAM" id="SSF56349">
    <property type="entry name" value="DNA breaking-rejoining enzymes"/>
    <property type="match status" value="1"/>
</dbReference>
<sequence length="302" mass="34890">MIDYTTLRKYDTVFSRWWEFSTINNIDPYAYNLAGILSLIKTIFDKDGSYSTINIHRAALSLFMIIPEEDKNIFKKFYKGLYNLKPPMPKYKYTWDPAPVLDYLQTLFPLEGLSLEKLTYELVMLVALTSAHRLQTLSLIKIENIKIGQNVIEVRIPDMIKTSKRNKEQPILCFPFIRKKLELCVASVICHYLEVTTTLRELSEMRLFLTIKKPHKAASTQTLSRWLKNILSLCKIDTKIFKGYSCRHAATSAAARGGLNIGIIRETAGWTKNSEMFRRFYNRPLARDYTTFATSILAPSNS</sequence>
<dbReference type="InterPro" id="IPR002104">
    <property type="entry name" value="Integrase_catalytic"/>
</dbReference>
<dbReference type="Proteomes" id="UP001159042">
    <property type="component" value="Unassembled WGS sequence"/>
</dbReference>
<evidence type="ECO:0000256" key="1">
    <source>
        <dbReference type="ARBA" id="ARBA00023172"/>
    </source>
</evidence>
<dbReference type="AlphaFoldDB" id="A0AAV8VJW3"/>
<dbReference type="InterPro" id="IPR011010">
    <property type="entry name" value="DNA_brk_join_enz"/>
</dbReference>